<dbReference type="RefSeq" id="WP_136877599.1">
    <property type="nucleotide sequence ID" value="NZ_SWBO01000007.1"/>
</dbReference>
<evidence type="ECO:0000256" key="2">
    <source>
        <dbReference type="ARBA" id="ARBA00012438"/>
    </source>
</evidence>
<keyword evidence="6" id="KW-0812">Transmembrane</keyword>
<dbReference type="PANTHER" id="PTHR43304:SF1">
    <property type="entry name" value="PAC DOMAIN-CONTAINING PROTEIN"/>
    <property type="match status" value="1"/>
</dbReference>
<keyword evidence="6" id="KW-1133">Transmembrane helix</keyword>
<keyword evidence="5" id="KW-0418">Kinase</keyword>
<dbReference type="Pfam" id="PF02518">
    <property type="entry name" value="HATPase_c"/>
    <property type="match status" value="1"/>
</dbReference>
<keyword evidence="4" id="KW-0808">Transferase</keyword>
<dbReference type="CDD" id="cd00082">
    <property type="entry name" value="HisKA"/>
    <property type="match status" value="1"/>
</dbReference>
<dbReference type="InterPro" id="IPR035965">
    <property type="entry name" value="PAS-like_dom_sf"/>
</dbReference>
<keyword evidence="3" id="KW-0597">Phosphoprotein</keyword>
<feature type="transmembrane region" description="Helical" evidence="6">
    <location>
        <begin position="152"/>
        <end position="171"/>
    </location>
</feature>
<feature type="transmembrane region" description="Helical" evidence="6">
    <location>
        <begin position="105"/>
        <end position="122"/>
    </location>
</feature>
<dbReference type="PANTHER" id="PTHR43304">
    <property type="entry name" value="PHYTOCHROME-LIKE PROTEIN CPH1"/>
    <property type="match status" value="1"/>
</dbReference>
<dbReference type="GO" id="GO:0000155">
    <property type="term" value="F:phosphorelay sensor kinase activity"/>
    <property type="evidence" value="ECO:0007669"/>
    <property type="project" value="InterPro"/>
</dbReference>
<feature type="transmembrane region" description="Helical" evidence="6">
    <location>
        <begin position="183"/>
        <end position="207"/>
    </location>
</feature>
<dbReference type="InterPro" id="IPR052162">
    <property type="entry name" value="Sensor_kinase/Photoreceptor"/>
</dbReference>
<dbReference type="AlphaFoldDB" id="A0A4U1C2N6"/>
<dbReference type="InterPro" id="IPR003661">
    <property type="entry name" value="HisK_dim/P_dom"/>
</dbReference>
<dbReference type="Gene3D" id="3.30.450.20">
    <property type="entry name" value="PAS domain"/>
    <property type="match status" value="1"/>
</dbReference>
<dbReference type="EC" id="2.7.13.3" evidence="2"/>
<name>A0A4U1C2N6_9SPHI</name>
<dbReference type="OrthoDB" id="9766459at2"/>
<dbReference type="InterPro" id="IPR048437">
    <property type="entry name" value="MASE11"/>
</dbReference>
<evidence type="ECO:0000256" key="5">
    <source>
        <dbReference type="ARBA" id="ARBA00022777"/>
    </source>
</evidence>
<evidence type="ECO:0000256" key="6">
    <source>
        <dbReference type="SAM" id="Phobius"/>
    </source>
</evidence>
<comment type="caution">
    <text evidence="9">The sequence shown here is derived from an EMBL/GenBank/DDBJ whole genome shotgun (WGS) entry which is preliminary data.</text>
</comment>
<dbReference type="CDD" id="cd00130">
    <property type="entry name" value="PAS"/>
    <property type="match status" value="1"/>
</dbReference>
<dbReference type="Gene3D" id="1.10.287.130">
    <property type="match status" value="1"/>
</dbReference>
<dbReference type="PROSITE" id="PS50109">
    <property type="entry name" value="HIS_KIN"/>
    <property type="match status" value="1"/>
</dbReference>
<evidence type="ECO:0000256" key="4">
    <source>
        <dbReference type="ARBA" id="ARBA00022679"/>
    </source>
</evidence>
<dbReference type="InterPro" id="IPR000014">
    <property type="entry name" value="PAS"/>
</dbReference>
<gene>
    <name evidence="9" type="ORF">FA045_13460</name>
</gene>
<dbReference type="Proteomes" id="UP000310477">
    <property type="component" value="Unassembled WGS sequence"/>
</dbReference>
<evidence type="ECO:0000259" key="7">
    <source>
        <dbReference type="PROSITE" id="PS50109"/>
    </source>
</evidence>
<dbReference type="SUPFAM" id="SSF47384">
    <property type="entry name" value="Homodimeric domain of signal transducing histidine kinase"/>
    <property type="match status" value="1"/>
</dbReference>
<dbReference type="PRINTS" id="PR00344">
    <property type="entry name" value="BCTRLSENSOR"/>
</dbReference>
<accession>A0A4U1C2N6</accession>
<dbReference type="Gene3D" id="3.30.565.10">
    <property type="entry name" value="Histidine kinase-like ATPase, C-terminal domain"/>
    <property type="match status" value="1"/>
</dbReference>
<dbReference type="InterPro" id="IPR036890">
    <property type="entry name" value="HATPase_C_sf"/>
</dbReference>
<dbReference type="SUPFAM" id="SSF55874">
    <property type="entry name" value="ATPase domain of HSP90 chaperone/DNA topoisomerase II/histidine kinase"/>
    <property type="match status" value="1"/>
</dbReference>
<feature type="domain" description="Histidine kinase" evidence="7">
    <location>
        <begin position="365"/>
        <end position="577"/>
    </location>
</feature>
<feature type="domain" description="PAC" evidence="8">
    <location>
        <begin position="295"/>
        <end position="347"/>
    </location>
</feature>
<dbReference type="InterPro" id="IPR004358">
    <property type="entry name" value="Sig_transdc_His_kin-like_C"/>
</dbReference>
<evidence type="ECO:0000313" key="9">
    <source>
        <dbReference type="EMBL" id="TKB99482.1"/>
    </source>
</evidence>
<protein>
    <recommendedName>
        <fullName evidence="2">histidine kinase</fullName>
        <ecNumber evidence="2">2.7.13.3</ecNumber>
    </recommendedName>
</protein>
<feature type="transmembrane region" description="Helical" evidence="6">
    <location>
        <begin position="74"/>
        <end position="93"/>
    </location>
</feature>
<evidence type="ECO:0000313" key="10">
    <source>
        <dbReference type="Proteomes" id="UP000310477"/>
    </source>
</evidence>
<dbReference type="InterPro" id="IPR003594">
    <property type="entry name" value="HATPase_dom"/>
</dbReference>
<feature type="transmembrane region" description="Helical" evidence="6">
    <location>
        <begin position="44"/>
        <end position="68"/>
    </location>
</feature>
<dbReference type="InterPro" id="IPR005467">
    <property type="entry name" value="His_kinase_dom"/>
</dbReference>
<proteinExistence type="predicted"/>
<sequence>MRQIIDTINSITYKLLRLESSFSKNGTWKDSGQIKDITYYRDHIFTVFIAYLPPFALLALIPGTYLAIKNGTNIGYIVAAIDFILAGSLIYLIYSKSYSYKVKKIWVIILLYTIAVFLMIFLGSYGPGIIYLMAPSIIMSLIFNKKVGILSLLFNLLACLFLSLVIEFKLFNSILIQQYSTSAWIAFSCNIMFMSFINFILINILVISMEGKIKMLLHSEARQSGLLASQTNYVLRTDINMKYVYVNDKFKRDFSNSCTKDEFIGDYSLSCFSEIDHPKIIDIIKKCINEVGSINNIELEMINKDNETFTTIWDFVGIKDETNSAIEIQGIGVDISDRIKAERKFQLSVSDLYNRNRELETYAYIISHNLRSPIANINALISLIEVDKEDEENMSQYIKYLKKSSQSLDQVLTDLSRAVTIAGHSIELTIEPVDLHDIFLSIKYDLGDLIGSSGAKLVLPTDKCIIKSHKSYLYSIIYNIVYNAIRFRKTEIPIVEIAINKSENYMIVSIKDNGIGIDLSKDQDDLFRPYKKLNDLSPGKGLGLFFAKKHVDALGGKLFVESTLGLGTTFSVHLPIN</sequence>
<dbReference type="SMART" id="SM00387">
    <property type="entry name" value="HATPase_c"/>
    <property type="match status" value="1"/>
</dbReference>
<comment type="catalytic activity">
    <reaction evidence="1">
        <text>ATP + protein L-histidine = ADP + protein N-phospho-L-histidine.</text>
        <dbReference type="EC" id="2.7.13.3"/>
    </reaction>
</comment>
<evidence type="ECO:0000256" key="3">
    <source>
        <dbReference type="ARBA" id="ARBA00022553"/>
    </source>
</evidence>
<keyword evidence="10" id="KW-1185">Reference proteome</keyword>
<dbReference type="Pfam" id="PF20969">
    <property type="entry name" value="MASE11"/>
    <property type="match status" value="1"/>
</dbReference>
<evidence type="ECO:0000259" key="8">
    <source>
        <dbReference type="PROSITE" id="PS50113"/>
    </source>
</evidence>
<evidence type="ECO:0000256" key="1">
    <source>
        <dbReference type="ARBA" id="ARBA00000085"/>
    </source>
</evidence>
<dbReference type="EMBL" id="SWBO01000007">
    <property type="protein sequence ID" value="TKB99482.1"/>
    <property type="molecule type" value="Genomic_DNA"/>
</dbReference>
<dbReference type="PROSITE" id="PS50113">
    <property type="entry name" value="PAC"/>
    <property type="match status" value="1"/>
</dbReference>
<keyword evidence="6" id="KW-0472">Membrane</keyword>
<dbReference type="InterPro" id="IPR000700">
    <property type="entry name" value="PAS-assoc_C"/>
</dbReference>
<dbReference type="InterPro" id="IPR036097">
    <property type="entry name" value="HisK_dim/P_sf"/>
</dbReference>
<dbReference type="SUPFAM" id="SSF55785">
    <property type="entry name" value="PYP-like sensor domain (PAS domain)"/>
    <property type="match status" value="1"/>
</dbReference>
<reference evidence="9 10" key="1">
    <citation type="submission" date="2019-04" db="EMBL/GenBank/DDBJ databases">
        <title>Pedobacter sp. AR-2-6 sp. nov., isolated from Arctic soil.</title>
        <authorList>
            <person name="Dahal R.H."/>
            <person name="Kim D.-U."/>
        </authorList>
    </citation>
    <scope>NUCLEOTIDE SEQUENCE [LARGE SCALE GENOMIC DNA]</scope>
    <source>
        <strain evidence="9 10">AR-2-6</strain>
    </source>
</reference>
<organism evidence="9 10">
    <name type="scientific">Pedobacter cryotolerans</name>
    <dbReference type="NCBI Taxonomy" id="2571270"/>
    <lineage>
        <taxon>Bacteria</taxon>
        <taxon>Pseudomonadati</taxon>
        <taxon>Bacteroidota</taxon>
        <taxon>Sphingobacteriia</taxon>
        <taxon>Sphingobacteriales</taxon>
        <taxon>Sphingobacteriaceae</taxon>
        <taxon>Pedobacter</taxon>
    </lineage>
</organism>